<dbReference type="InterPro" id="IPR007793">
    <property type="entry name" value="DivIVA_fam"/>
</dbReference>
<dbReference type="Gene3D" id="6.10.250.660">
    <property type="match status" value="1"/>
</dbReference>
<sequence>MPLTPADVHNVAFSKPPIGKRGYNEDEVDAFLDLVEQELARLIEENADLRQRVGELDAELAEAKKGNNAQVTAMMQQPPKSEPELPKRMPEPKPPAPAPPPPPPTQPTQIASAMPSTQTSGDANVQAAKVLGLAQEMADRLTNDAKVESEQLMNNARTNSERLVTDARVRSEAMIGDARQKSEALLADAQTRSETQLRQAKEKADALQADAERKHTEIMATINQQRSVLEGRIEQLKTFEREYRVRLKSYLESQLEELENRGSAVPTEGGDAFADATINHGTPTFSKGTTQ</sequence>
<gene>
    <name evidence="11" type="ORF">KV203_07085</name>
</gene>
<feature type="compositionally biased region" description="Polar residues" evidence="10">
    <location>
        <begin position="110"/>
        <end position="123"/>
    </location>
</feature>
<feature type="compositionally biased region" description="Basic and acidic residues" evidence="10">
    <location>
        <begin position="81"/>
        <end position="91"/>
    </location>
</feature>
<evidence type="ECO:0000256" key="1">
    <source>
        <dbReference type="ARBA" id="ARBA00004496"/>
    </source>
</evidence>
<protein>
    <recommendedName>
        <fullName evidence="3">Cell wall synthesis protein Wag31</fullName>
    </recommendedName>
    <alternativeName>
        <fullName evidence="8">Antigen 84</fullName>
    </alternativeName>
</protein>
<dbReference type="Pfam" id="PF05103">
    <property type="entry name" value="DivIVA"/>
    <property type="match status" value="1"/>
</dbReference>
<organism evidence="11 12">
    <name type="scientific">Skermania pinensis</name>
    <dbReference type="NCBI Taxonomy" id="39122"/>
    <lineage>
        <taxon>Bacteria</taxon>
        <taxon>Bacillati</taxon>
        <taxon>Actinomycetota</taxon>
        <taxon>Actinomycetes</taxon>
        <taxon>Mycobacteriales</taxon>
        <taxon>Gordoniaceae</taxon>
        <taxon>Skermania</taxon>
    </lineage>
</organism>
<proteinExistence type="inferred from homology"/>
<dbReference type="PANTHER" id="PTHR35794:SF2">
    <property type="entry name" value="CELL DIVISION PROTEIN DIVIVA"/>
    <property type="match status" value="1"/>
</dbReference>
<feature type="coiled-coil region" evidence="9">
    <location>
        <begin position="190"/>
        <end position="217"/>
    </location>
</feature>
<name>A0ABX8SB84_9ACTN</name>
<keyword evidence="12" id="KW-1185">Reference proteome</keyword>
<accession>A0ABX8SB84</accession>
<keyword evidence="5" id="KW-0132">Cell division</keyword>
<keyword evidence="6 9" id="KW-0175">Coiled coil</keyword>
<evidence type="ECO:0000256" key="7">
    <source>
        <dbReference type="ARBA" id="ARBA00023306"/>
    </source>
</evidence>
<feature type="compositionally biased region" description="Polar residues" evidence="10">
    <location>
        <begin position="67"/>
        <end position="79"/>
    </location>
</feature>
<evidence type="ECO:0000256" key="10">
    <source>
        <dbReference type="SAM" id="MobiDB-lite"/>
    </source>
</evidence>
<keyword evidence="4" id="KW-0963">Cytoplasm</keyword>
<evidence type="ECO:0000256" key="4">
    <source>
        <dbReference type="ARBA" id="ARBA00022490"/>
    </source>
</evidence>
<keyword evidence="7" id="KW-0131">Cell cycle</keyword>
<evidence type="ECO:0000256" key="5">
    <source>
        <dbReference type="ARBA" id="ARBA00022618"/>
    </source>
</evidence>
<comment type="similarity">
    <text evidence="2">Belongs to the DivIVA family.</text>
</comment>
<dbReference type="InterPro" id="IPR019933">
    <property type="entry name" value="DivIVA_domain"/>
</dbReference>
<dbReference type="PANTHER" id="PTHR35794">
    <property type="entry name" value="CELL DIVISION PROTEIN DIVIVA"/>
    <property type="match status" value="1"/>
</dbReference>
<comment type="subcellular location">
    <subcellularLocation>
        <location evidence="1">Cytoplasm</location>
    </subcellularLocation>
</comment>
<evidence type="ECO:0000313" key="12">
    <source>
        <dbReference type="Proteomes" id="UP000887023"/>
    </source>
</evidence>
<feature type="compositionally biased region" description="Pro residues" evidence="10">
    <location>
        <begin position="92"/>
        <end position="106"/>
    </location>
</feature>
<evidence type="ECO:0000256" key="9">
    <source>
        <dbReference type="SAM" id="Coils"/>
    </source>
</evidence>
<reference evidence="11" key="1">
    <citation type="submission" date="2021-07" db="EMBL/GenBank/DDBJ databases">
        <title>Candidatus Kaistella beijingensis sp. nov. isolated from a municipal wastewater treatment plant is involved in sludge foaming.</title>
        <authorList>
            <person name="Song Y."/>
            <person name="Liu S.-J."/>
        </authorList>
    </citation>
    <scope>NUCLEOTIDE SEQUENCE</scope>
    <source>
        <strain evidence="11">DSM 43998</strain>
    </source>
</reference>
<feature type="compositionally biased region" description="Polar residues" evidence="10">
    <location>
        <begin position="279"/>
        <end position="291"/>
    </location>
</feature>
<dbReference type="NCBIfam" id="TIGR03544">
    <property type="entry name" value="DivI1A_domain"/>
    <property type="match status" value="1"/>
</dbReference>
<evidence type="ECO:0000256" key="6">
    <source>
        <dbReference type="ARBA" id="ARBA00023054"/>
    </source>
</evidence>
<dbReference type="RefSeq" id="WP_066473139.1">
    <property type="nucleotide sequence ID" value="NZ_CBCRUZ010000013.1"/>
</dbReference>
<evidence type="ECO:0000256" key="8">
    <source>
        <dbReference type="ARBA" id="ARBA00031737"/>
    </source>
</evidence>
<dbReference type="Proteomes" id="UP000887023">
    <property type="component" value="Chromosome"/>
</dbReference>
<dbReference type="EMBL" id="CP079105">
    <property type="protein sequence ID" value="QXQ15104.1"/>
    <property type="molecule type" value="Genomic_DNA"/>
</dbReference>
<feature type="region of interest" description="Disordered" evidence="10">
    <location>
        <begin position="63"/>
        <end position="126"/>
    </location>
</feature>
<evidence type="ECO:0000256" key="3">
    <source>
        <dbReference type="ARBA" id="ARBA00018787"/>
    </source>
</evidence>
<evidence type="ECO:0000256" key="2">
    <source>
        <dbReference type="ARBA" id="ARBA00009008"/>
    </source>
</evidence>
<evidence type="ECO:0000313" key="11">
    <source>
        <dbReference type="EMBL" id="QXQ15104.1"/>
    </source>
</evidence>
<feature type="region of interest" description="Disordered" evidence="10">
    <location>
        <begin position="261"/>
        <end position="291"/>
    </location>
</feature>